<gene>
    <name evidence="1" type="ORF">SAMN05443431_107110</name>
</gene>
<dbReference type="SUPFAM" id="SSF52096">
    <property type="entry name" value="ClpP/crotonase"/>
    <property type="match status" value="1"/>
</dbReference>
<reference evidence="2" key="1">
    <citation type="submission" date="2016-10" db="EMBL/GenBank/DDBJ databases">
        <authorList>
            <person name="Varghese N."/>
            <person name="Submissions S."/>
        </authorList>
    </citation>
    <scope>NUCLEOTIDE SEQUENCE [LARGE SCALE GENOMIC DNA]</scope>
    <source>
        <strain evidence="2">DSM 28881</strain>
    </source>
</reference>
<dbReference type="STRING" id="1144750.SAMN05443431_107110"/>
<dbReference type="InterPro" id="IPR029045">
    <property type="entry name" value="ClpP/crotonase-like_dom_sf"/>
</dbReference>
<dbReference type="AlphaFoldDB" id="A0A1I3R5X5"/>
<name>A0A1I3R5X5_9FLAO</name>
<dbReference type="Proteomes" id="UP000199559">
    <property type="component" value="Unassembled WGS sequence"/>
</dbReference>
<accession>A0A1I3R5X5</accession>
<dbReference type="EMBL" id="FORM01000007">
    <property type="protein sequence ID" value="SFJ41152.1"/>
    <property type="molecule type" value="Genomic_DNA"/>
</dbReference>
<sequence length="136" mass="14875">MTSKNSEAVEFKNVKVSEQESVLVLEINTPPVNEVSIRTLQELNSGLNMAINNDSTTAIVITGSGSFFSYEAGSDAMIPQQAGVKTQTVIAHELFNRMEEFSKLIIAAIEGACARTKSLLITLLLPTKQRRLFQSL</sequence>
<protein>
    <submittedName>
        <fullName evidence="1">3-hydroxyacyl-CoA dehydrogenase/enoyl-CoA hydratase</fullName>
    </submittedName>
</protein>
<dbReference type="RefSeq" id="WP_090840879.1">
    <property type="nucleotide sequence ID" value="NZ_FORM01000007.1"/>
</dbReference>
<evidence type="ECO:0000313" key="1">
    <source>
        <dbReference type="EMBL" id="SFJ41152.1"/>
    </source>
</evidence>
<dbReference type="Gene3D" id="3.90.226.10">
    <property type="entry name" value="2-enoyl-CoA Hydratase, Chain A, domain 1"/>
    <property type="match status" value="1"/>
</dbReference>
<dbReference type="CDD" id="cd06558">
    <property type="entry name" value="crotonase-like"/>
    <property type="match status" value="1"/>
</dbReference>
<evidence type="ECO:0000313" key="2">
    <source>
        <dbReference type="Proteomes" id="UP000199559"/>
    </source>
</evidence>
<keyword evidence="2" id="KW-1185">Reference proteome</keyword>
<proteinExistence type="predicted"/>
<dbReference type="InterPro" id="IPR001753">
    <property type="entry name" value="Enoyl-CoA_hydra/iso"/>
</dbReference>
<dbReference type="GO" id="GO:0003824">
    <property type="term" value="F:catalytic activity"/>
    <property type="evidence" value="ECO:0007669"/>
    <property type="project" value="UniProtKB-ARBA"/>
</dbReference>
<organism evidence="1 2">
    <name type="scientific">Olleya namhaensis</name>
    <dbReference type="NCBI Taxonomy" id="1144750"/>
    <lineage>
        <taxon>Bacteria</taxon>
        <taxon>Pseudomonadati</taxon>
        <taxon>Bacteroidota</taxon>
        <taxon>Flavobacteriia</taxon>
        <taxon>Flavobacteriales</taxon>
        <taxon>Flavobacteriaceae</taxon>
    </lineage>
</organism>
<dbReference type="Pfam" id="PF00378">
    <property type="entry name" value="ECH_1"/>
    <property type="match status" value="1"/>
</dbReference>